<reference evidence="13" key="1">
    <citation type="journal article" date="2015" name="Mol. Phylogenet. Evol.">
        <title>Mitogenomics reveals phylogeny and repeated motifs in control regions of the deep-sea family Siboglinidae (Annelida).</title>
        <authorList>
            <person name="Li Y."/>
            <person name="Kocot K.M."/>
            <person name="Schander C."/>
            <person name="Santos S.R."/>
            <person name="Thornhill D.J."/>
            <person name="Halanych K.M."/>
        </authorList>
    </citation>
    <scope>NUCLEOTIDE SEQUENCE</scope>
</reference>
<protein>
    <recommendedName>
        <fullName evidence="11">ATP synthase subunit a</fullName>
    </recommendedName>
</protein>
<keyword evidence="3" id="KW-0813">Transport</keyword>
<feature type="transmembrane region" description="Helical" evidence="12">
    <location>
        <begin position="20"/>
        <end position="39"/>
    </location>
</feature>
<dbReference type="AlphaFoldDB" id="A0A0E3DQW5"/>
<feature type="transmembrane region" description="Helical" evidence="12">
    <location>
        <begin position="69"/>
        <end position="93"/>
    </location>
</feature>
<organism evidence="13">
    <name type="scientific">Sclerolinum brattstromi</name>
    <dbReference type="NCBI Taxonomy" id="167799"/>
    <lineage>
        <taxon>Eukaryota</taxon>
        <taxon>Metazoa</taxon>
        <taxon>Spiralia</taxon>
        <taxon>Lophotrochozoa</taxon>
        <taxon>Annelida</taxon>
        <taxon>Polychaeta</taxon>
        <taxon>Sedentaria</taxon>
        <taxon>Canalipalpata</taxon>
        <taxon>Sabellida</taxon>
        <taxon>Siboglinidae</taxon>
        <taxon>Sclerolinum</taxon>
    </lineage>
</organism>
<evidence type="ECO:0000256" key="11">
    <source>
        <dbReference type="RuleBase" id="RU004450"/>
    </source>
</evidence>
<evidence type="ECO:0000256" key="2">
    <source>
        <dbReference type="ARBA" id="ARBA00006810"/>
    </source>
</evidence>
<dbReference type="PROSITE" id="PS00449">
    <property type="entry name" value="ATPASE_A"/>
    <property type="match status" value="1"/>
</dbReference>
<dbReference type="Gene3D" id="1.20.120.220">
    <property type="entry name" value="ATP synthase, F0 complex, subunit A"/>
    <property type="match status" value="1"/>
</dbReference>
<dbReference type="InterPro" id="IPR045083">
    <property type="entry name" value="ATP_synth_F0_asu_bact/mt"/>
</dbReference>
<keyword evidence="5 12" id="KW-0812">Transmembrane</keyword>
<keyword evidence="7 12" id="KW-1133">Transmembrane helix</keyword>
<dbReference type="GO" id="GO:0045259">
    <property type="term" value="C:proton-transporting ATP synthase complex"/>
    <property type="evidence" value="ECO:0007669"/>
    <property type="project" value="UniProtKB-KW"/>
</dbReference>
<feature type="transmembrane region" description="Helical" evidence="12">
    <location>
        <begin position="200"/>
        <end position="222"/>
    </location>
</feature>
<sequence>MLMDIFSSFDPGLSNINSNLFWIPIISIPFLININLWIFPNRMSWIISSPTNLIFSQLSRTSSTHLKGLSSMVSPLFIFITTINLTGLIPYMFSTSSHLLFTLSLAFPLWSALIISAVLFSPSMFTAGLLPSGAPTWLNPFLVLIETISMLVRPLTLAFRLAANMSAGHIVLSLVGLYAASSSFTNISSMFILTLVQIGYFLFELVICLIQAYIFCLLITMYTDDHPILTK</sequence>
<dbReference type="PANTHER" id="PTHR11410:SF0">
    <property type="entry name" value="ATP SYNTHASE SUBUNIT A"/>
    <property type="match status" value="1"/>
</dbReference>
<dbReference type="SUPFAM" id="SSF81336">
    <property type="entry name" value="F1F0 ATP synthase subunit A"/>
    <property type="match status" value="1"/>
</dbReference>
<keyword evidence="4" id="KW-0138">CF(0)</keyword>
<dbReference type="GeneID" id="24121457"/>
<evidence type="ECO:0000256" key="8">
    <source>
        <dbReference type="ARBA" id="ARBA00023065"/>
    </source>
</evidence>
<evidence type="ECO:0000256" key="4">
    <source>
        <dbReference type="ARBA" id="ARBA00022547"/>
    </source>
</evidence>
<evidence type="ECO:0000256" key="6">
    <source>
        <dbReference type="ARBA" id="ARBA00022781"/>
    </source>
</evidence>
<dbReference type="GO" id="GO:0005743">
    <property type="term" value="C:mitochondrial inner membrane"/>
    <property type="evidence" value="ECO:0007669"/>
    <property type="project" value="UniProtKB-SubCell"/>
</dbReference>
<keyword evidence="13" id="KW-0496">Mitochondrion</keyword>
<dbReference type="Pfam" id="PF00119">
    <property type="entry name" value="ATP-synt_A"/>
    <property type="match status" value="1"/>
</dbReference>
<keyword evidence="8" id="KW-0406">Ion transport</keyword>
<dbReference type="PRINTS" id="PR00123">
    <property type="entry name" value="ATPASEA"/>
</dbReference>
<evidence type="ECO:0000256" key="12">
    <source>
        <dbReference type="SAM" id="Phobius"/>
    </source>
</evidence>
<geneLocation type="mitochondrion" evidence="13"/>
<feature type="transmembrane region" description="Helical" evidence="12">
    <location>
        <begin position="99"/>
        <end position="120"/>
    </location>
</feature>
<dbReference type="InterPro" id="IPR035908">
    <property type="entry name" value="F0_ATP_A_sf"/>
</dbReference>
<keyword evidence="10" id="KW-0066">ATP synthesis</keyword>
<evidence type="ECO:0000256" key="7">
    <source>
        <dbReference type="ARBA" id="ARBA00022989"/>
    </source>
</evidence>
<gene>
    <name evidence="13" type="primary">atp6</name>
</gene>
<dbReference type="EMBL" id="KJ789167">
    <property type="protein sequence ID" value="AIL54789.1"/>
    <property type="molecule type" value="Genomic_DNA"/>
</dbReference>
<name>A0A0E3DQW5_9ANNE</name>
<dbReference type="GO" id="GO:0046933">
    <property type="term" value="F:proton-transporting ATP synthase activity, rotational mechanism"/>
    <property type="evidence" value="ECO:0007669"/>
    <property type="project" value="TreeGrafter"/>
</dbReference>
<evidence type="ECO:0000256" key="3">
    <source>
        <dbReference type="ARBA" id="ARBA00022448"/>
    </source>
</evidence>
<evidence type="ECO:0000256" key="10">
    <source>
        <dbReference type="ARBA" id="ARBA00023310"/>
    </source>
</evidence>
<accession>A0A0E3DQW5</accession>
<proteinExistence type="inferred from homology"/>
<evidence type="ECO:0000313" key="13">
    <source>
        <dbReference type="EMBL" id="AIL54789.1"/>
    </source>
</evidence>
<keyword evidence="6" id="KW-0375">Hydrogen ion transport</keyword>
<dbReference type="PANTHER" id="PTHR11410">
    <property type="entry name" value="ATP SYNTHASE SUBUNIT A"/>
    <property type="match status" value="1"/>
</dbReference>
<keyword evidence="9 12" id="KW-0472">Membrane</keyword>
<dbReference type="RefSeq" id="YP_009131429.1">
    <property type="nucleotide sequence ID" value="NC_026855.1"/>
</dbReference>
<dbReference type="NCBIfam" id="TIGR01131">
    <property type="entry name" value="ATP_synt_6_or_A"/>
    <property type="match status" value="1"/>
</dbReference>
<evidence type="ECO:0000256" key="9">
    <source>
        <dbReference type="ARBA" id="ARBA00023136"/>
    </source>
</evidence>
<feature type="transmembrane region" description="Helical" evidence="12">
    <location>
        <begin position="169"/>
        <end position="193"/>
    </location>
</feature>
<evidence type="ECO:0000256" key="1">
    <source>
        <dbReference type="ARBA" id="ARBA00004141"/>
    </source>
</evidence>
<comment type="similarity">
    <text evidence="2">Belongs to the ATPase A chain family.</text>
</comment>
<dbReference type="InterPro" id="IPR023011">
    <property type="entry name" value="ATP_synth_F0_asu_AS"/>
</dbReference>
<dbReference type="CTD" id="4508"/>
<dbReference type="InterPro" id="IPR000568">
    <property type="entry name" value="ATP_synth_F0_asu"/>
</dbReference>
<dbReference type="CDD" id="cd00310">
    <property type="entry name" value="ATP-synt_Fo_a_6"/>
    <property type="match status" value="1"/>
</dbReference>
<evidence type="ECO:0000256" key="5">
    <source>
        <dbReference type="ARBA" id="ARBA00022692"/>
    </source>
</evidence>
<comment type="subcellular location">
    <subcellularLocation>
        <location evidence="1">Membrane</location>
        <topology evidence="1">Multi-pass membrane protein</topology>
    </subcellularLocation>
    <subcellularLocation>
        <location evidence="11">Mitochondrion inner membrane</location>
        <topology evidence="11">Multi-pass membrane protein</topology>
    </subcellularLocation>
</comment>